<reference evidence="4 5" key="1">
    <citation type="submission" date="2020-08" db="EMBL/GenBank/DDBJ databases">
        <title>Sequencing the genomes of 1000 actinobacteria strains.</title>
        <authorList>
            <person name="Klenk H.-P."/>
        </authorList>
    </citation>
    <scope>NUCLEOTIDE SEQUENCE [LARGE SCALE GENOMIC DNA]</scope>
    <source>
        <strain evidence="4 5">DSM 41654</strain>
    </source>
</reference>
<dbReference type="AlphaFoldDB" id="A0A7W7VUI9"/>
<organism evidence="4 5">
    <name type="scientific">Kitasatospora kifunensis</name>
    <name type="common">Streptomyces kifunensis</name>
    <dbReference type="NCBI Taxonomy" id="58351"/>
    <lineage>
        <taxon>Bacteria</taxon>
        <taxon>Bacillati</taxon>
        <taxon>Actinomycetota</taxon>
        <taxon>Actinomycetes</taxon>
        <taxon>Kitasatosporales</taxon>
        <taxon>Streptomycetaceae</taxon>
        <taxon>Kitasatospora</taxon>
    </lineage>
</organism>
<evidence type="ECO:0000313" key="5">
    <source>
        <dbReference type="Proteomes" id="UP000540506"/>
    </source>
</evidence>
<evidence type="ECO:0000313" key="4">
    <source>
        <dbReference type="EMBL" id="MBB4923367.1"/>
    </source>
</evidence>
<feature type="region of interest" description="Disordered" evidence="1">
    <location>
        <begin position="1"/>
        <end position="60"/>
    </location>
</feature>
<evidence type="ECO:0000256" key="1">
    <source>
        <dbReference type="SAM" id="MobiDB-lite"/>
    </source>
</evidence>
<evidence type="ECO:0000256" key="2">
    <source>
        <dbReference type="SAM" id="Phobius"/>
    </source>
</evidence>
<dbReference type="InterPro" id="IPR046672">
    <property type="entry name" value="DUF6542"/>
</dbReference>
<protein>
    <recommendedName>
        <fullName evidence="3">DUF6542 domain-containing protein</fullName>
    </recommendedName>
</protein>
<dbReference type="Proteomes" id="UP000540506">
    <property type="component" value="Unassembled WGS sequence"/>
</dbReference>
<feature type="transmembrane region" description="Helical" evidence="2">
    <location>
        <begin position="90"/>
        <end position="110"/>
    </location>
</feature>
<sequence length="203" mass="21120">MAGQRASSSIGEAQDQAHPRARARGAQLPSPRRGADAPLSDQTSAAPAGRAAARSRAAAPRARRATAGMTMLAALGLPVIGAFTDELLGSAPGGVFTTLTVLGTAAAAWLATRNGWWWVLTGVAPVVLLSTAGAELLAHRDKYGDTKAVATGAAKWAVHAFPVMGWAMGAAVLVIMIRLALEKNARSKPARERRGRQKENRRG</sequence>
<keyword evidence="2" id="KW-1133">Transmembrane helix</keyword>
<feature type="compositionally biased region" description="Low complexity" evidence="1">
    <location>
        <begin position="44"/>
        <end position="60"/>
    </location>
</feature>
<dbReference type="Pfam" id="PF20177">
    <property type="entry name" value="DUF6542"/>
    <property type="match status" value="1"/>
</dbReference>
<keyword evidence="5" id="KW-1185">Reference proteome</keyword>
<accession>A0A7W7VUI9</accession>
<feature type="transmembrane region" description="Helical" evidence="2">
    <location>
        <begin position="65"/>
        <end position="84"/>
    </location>
</feature>
<keyword evidence="2" id="KW-0812">Transmembrane</keyword>
<feature type="domain" description="DUF6542" evidence="3">
    <location>
        <begin position="66"/>
        <end position="182"/>
    </location>
</feature>
<dbReference type="EMBL" id="JACHJV010000001">
    <property type="protein sequence ID" value="MBB4923367.1"/>
    <property type="molecule type" value="Genomic_DNA"/>
</dbReference>
<keyword evidence="2" id="KW-0472">Membrane</keyword>
<name>A0A7W7VUI9_KITKI</name>
<feature type="compositionally biased region" description="Polar residues" evidence="1">
    <location>
        <begin position="1"/>
        <end position="11"/>
    </location>
</feature>
<comment type="caution">
    <text evidence="4">The sequence shown here is derived from an EMBL/GenBank/DDBJ whole genome shotgun (WGS) entry which is preliminary data.</text>
</comment>
<evidence type="ECO:0000259" key="3">
    <source>
        <dbReference type="Pfam" id="PF20177"/>
    </source>
</evidence>
<gene>
    <name evidence="4" type="ORF">FHR34_002360</name>
</gene>
<feature type="transmembrane region" description="Helical" evidence="2">
    <location>
        <begin position="117"/>
        <end position="138"/>
    </location>
</feature>
<proteinExistence type="predicted"/>
<feature type="transmembrane region" description="Helical" evidence="2">
    <location>
        <begin position="158"/>
        <end position="181"/>
    </location>
</feature>
<dbReference type="RefSeq" id="WP_184935392.1">
    <property type="nucleotide sequence ID" value="NZ_JACHJV010000001.1"/>
</dbReference>